<sequence>MIELDDFKPTDFQQLIEWIDSEDFLVQWGGLGFSYPLDNEQLKTYIENTNHKSARDFIFAVRLKETGDTVGHISLRHIDQENKSARIAKVLVGNQHSRGQGIGQQMIHDVLRIAFDHFQLHRVSLGVFDFNTPAIACYEKAGFTKEGLLRDCRKRGSDYWSLWEMSILENEWRDNKSHLYEDYL</sequence>
<gene>
    <name evidence="2" type="ORF">ACFQU8_01480</name>
</gene>
<dbReference type="InterPro" id="IPR000182">
    <property type="entry name" value="GNAT_dom"/>
</dbReference>
<organism evidence="2 3">
    <name type="scientific">Lentibacillus kimchii</name>
    <dbReference type="NCBI Taxonomy" id="1542911"/>
    <lineage>
        <taxon>Bacteria</taxon>
        <taxon>Bacillati</taxon>
        <taxon>Bacillota</taxon>
        <taxon>Bacilli</taxon>
        <taxon>Bacillales</taxon>
        <taxon>Bacillaceae</taxon>
        <taxon>Lentibacillus</taxon>
    </lineage>
</organism>
<dbReference type="RefSeq" id="WP_382357394.1">
    <property type="nucleotide sequence ID" value="NZ_JBHTGR010000002.1"/>
</dbReference>
<keyword evidence="3" id="KW-1185">Reference proteome</keyword>
<keyword evidence="2" id="KW-0012">Acyltransferase</keyword>
<comment type="caution">
    <text evidence="2">The sequence shown here is derived from an EMBL/GenBank/DDBJ whole genome shotgun (WGS) entry which is preliminary data.</text>
</comment>
<dbReference type="EMBL" id="JBHTGR010000002">
    <property type="protein sequence ID" value="MFC7745914.1"/>
    <property type="molecule type" value="Genomic_DNA"/>
</dbReference>
<evidence type="ECO:0000313" key="2">
    <source>
        <dbReference type="EMBL" id="MFC7745914.1"/>
    </source>
</evidence>
<dbReference type="Proteomes" id="UP001596620">
    <property type="component" value="Unassembled WGS sequence"/>
</dbReference>
<dbReference type="GO" id="GO:0016746">
    <property type="term" value="F:acyltransferase activity"/>
    <property type="evidence" value="ECO:0007669"/>
    <property type="project" value="UniProtKB-KW"/>
</dbReference>
<dbReference type="PANTHER" id="PTHR43415">
    <property type="entry name" value="SPERMIDINE N(1)-ACETYLTRANSFERASE"/>
    <property type="match status" value="1"/>
</dbReference>
<accession>A0ABW2UTN2</accession>
<name>A0ABW2UTN2_9BACI</name>
<dbReference type="PANTHER" id="PTHR43415:SF5">
    <property type="entry name" value="ACETYLTRANSFERASE"/>
    <property type="match status" value="1"/>
</dbReference>
<reference evidence="3" key="1">
    <citation type="journal article" date="2019" name="Int. J. Syst. Evol. Microbiol.">
        <title>The Global Catalogue of Microorganisms (GCM) 10K type strain sequencing project: providing services to taxonomists for standard genome sequencing and annotation.</title>
        <authorList>
            <consortium name="The Broad Institute Genomics Platform"/>
            <consortium name="The Broad Institute Genome Sequencing Center for Infectious Disease"/>
            <person name="Wu L."/>
            <person name="Ma J."/>
        </authorList>
    </citation>
    <scope>NUCLEOTIDE SEQUENCE [LARGE SCALE GENOMIC DNA]</scope>
    <source>
        <strain evidence="3">JCM 30234</strain>
    </source>
</reference>
<dbReference type="SUPFAM" id="SSF55729">
    <property type="entry name" value="Acyl-CoA N-acyltransferases (Nat)"/>
    <property type="match status" value="1"/>
</dbReference>
<proteinExistence type="predicted"/>
<dbReference type="PROSITE" id="PS51186">
    <property type="entry name" value="GNAT"/>
    <property type="match status" value="1"/>
</dbReference>
<protein>
    <submittedName>
        <fullName evidence="2">GNAT family N-acetyltransferase</fullName>
        <ecNumber evidence="2">2.3.-.-</ecNumber>
    </submittedName>
</protein>
<dbReference type="EC" id="2.3.-.-" evidence="2"/>
<keyword evidence="2" id="KW-0808">Transferase</keyword>
<evidence type="ECO:0000313" key="3">
    <source>
        <dbReference type="Proteomes" id="UP001596620"/>
    </source>
</evidence>
<feature type="domain" description="N-acetyltransferase" evidence="1">
    <location>
        <begin position="2"/>
        <end position="166"/>
    </location>
</feature>
<dbReference type="InterPro" id="IPR016181">
    <property type="entry name" value="Acyl_CoA_acyltransferase"/>
</dbReference>
<evidence type="ECO:0000259" key="1">
    <source>
        <dbReference type="PROSITE" id="PS51186"/>
    </source>
</evidence>
<dbReference type="CDD" id="cd04301">
    <property type="entry name" value="NAT_SF"/>
    <property type="match status" value="1"/>
</dbReference>
<dbReference type="Gene3D" id="3.40.630.30">
    <property type="match status" value="1"/>
</dbReference>
<dbReference type="Pfam" id="PF13302">
    <property type="entry name" value="Acetyltransf_3"/>
    <property type="match status" value="1"/>
</dbReference>